<gene>
    <name evidence="2" type="ORF">H9928_01930</name>
</gene>
<proteinExistence type="predicted"/>
<feature type="region of interest" description="Disordered" evidence="1">
    <location>
        <begin position="238"/>
        <end position="313"/>
    </location>
</feature>
<evidence type="ECO:0000256" key="1">
    <source>
        <dbReference type="SAM" id="MobiDB-lite"/>
    </source>
</evidence>
<organism evidence="2 3">
    <name type="scientific">Candidatus Phocaeicola excrementipullorum</name>
    <dbReference type="NCBI Taxonomy" id="2838731"/>
    <lineage>
        <taxon>Bacteria</taxon>
        <taxon>Pseudomonadati</taxon>
        <taxon>Bacteroidota</taxon>
        <taxon>Bacteroidia</taxon>
        <taxon>Bacteroidales</taxon>
        <taxon>Bacteroidaceae</taxon>
        <taxon>Phocaeicola</taxon>
    </lineage>
</organism>
<reference evidence="2" key="1">
    <citation type="journal article" date="2021" name="PeerJ">
        <title>Extensive microbial diversity within the chicken gut microbiome revealed by metagenomics and culture.</title>
        <authorList>
            <person name="Gilroy R."/>
            <person name="Ravi A."/>
            <person name="Getino M."/>
            <person name="Pursley I."/>
            <person name="Horton D.L."/>
            <person name="Alikhan N.F."/>
            <person name="Baker D."/>
            <person name="Gharbi K."/>
            <person name="Hall N."/>
            <person name="Watson M."/>
            <person name="Adriaenssens E.M."/>
            <person name="Foster-Nyarko E."/>
            <person name="Jarju S."/>
            <person name="Secka A."/>
            <person name="Antonio M."/>
            <person name="Oren A."/>
            <person name="Chaudhuri R.R."/>
            <person name="La Ragione R."/>
            <person name="Hildebrand F."/>
            <person name="Pallen M.J."/>
        </authorList>
    </citation>
    <scope>NUCLEOTIDE SEQUENCE</scope>
    <source>
        <strain evidence="2">8470</strain>
    </source>
</reference>
<dbReference type="Proteomes" id="UP000784286">
    <property type="component" value="Unassembled WGS sequence"/>
</dbReference>
<protein>
    <submittedName>
        <fullName evidence="2">DUF4858 domain-containing protein</fullName>
    </submittedName>
</protein>
<comment type="caution">
    <text evidence="2">The sequence shown here is derived from an EMBL/GenBank/DDBJ whole genome shotgun (WGS) entry which is preliminary data.</text>
</comment>
<accession>A0A948X236</accession>
<feature type="compositionally biased region" description="Basic and acidic residues" evidence="1">
    <location>
        <begin position="251"/>
        <end position="261"/>
    </location>
</feature>
<name>A0A948X236_9BACT</name>
<evidence type="ECO:0000313" key="2">
    <source>
        <dbReference type="EMBL" id="MBU3855316.1"/>
    </source>
</evidence>
<dbReference type="EMBL" id="JAHLFJ010000021">
    <property type="protein sequence ID" value="MBU3855316.1"/>
    <property type="molecule type" value="Genomic_DNA"/>
</dbReference>
<sequence length="313" mass="36194">MKHSISYRHRFRTQISILFCLAELLPLSAQEQKEDKEIRLNMDAVKMIQFDFNGNSPERKETPKEAPVEKNWMKFKEFTSIPRSLTDSSILWKPTGWFRFEPYTIWTKFGEDPIYDKLVAGRPKKLEISWTLNPYAPYYDEYGLSIAPSTGAMYRRATGGAGGPLGASAVIGGLDFIGFLYSTLSPRGRMLAHNKKHANAWKTYKDYKPTKEDSLKMPNFYRLLPVYSTKDTDSIAQAVPADTLKMPARSDGNKKQKEKKPSPQSSEGNLYEYIRRKQTEDSISHQKKKRGKEMHTNPYDVQRQIRRLREMSD</sequence>
<feature type="compositionally biased region" description="Basic and acidic residues" evidence="1">
    <location>
        <begin position="273"/>
        <end position="284"/>
    </location>
</feature>
<reference evidence="2" key="2">
    <citation type="submission" date="2021-04" db="EMBL/GenBank/DDBJ databases">
        <authorList>
            <person name="Gilroy R."/>
        </authorList>
    </citation>
    <scope>NUCLEOTIDE SEQUENCE</scope>
    <source>
        <strain evidence="2">8470</strain>
    </source>
</reference>
<dbReference type="AlphaFoldDB" id="A0A948X236"/>
<evidence type="ECO:0000313" key="3">
    <source>
        <dbReference type="Proteomes" id="UP000784286"/>
    </source>
</evidence>